<dbReference type="PROSITE" id="PS50863">
    <property type="entry name" value="B3"/>
    <property type="match status" value="1"/>
</dbReference>
<evidence type="ECO:0000256" key="2">
    <source>
        <dbReference type="ARBA" id="ARBA00023015"/>
    </source>
</evidence>
<dbReference type="InterPro" id="IPR057743">
    <property type="entry name" value="Zfn_VAL1-3_N"/>
</dbReference>
<dbReference type="Gene3D" id="2.40.330.10">
    <property type="entry name" value="DNA-binding pseudobarrel domain"/>
    <property type="match status" value="1"/>
</dbReference>
<keyword evidence="5" id="KW-0539">Nucleus</keyword>
<dbReference type="AlphaFoldDB" id="A0A835LZK2"/>
<feature type="domain" description="TF-B3" evidence="6">
    <location>
        <begin position="280"/>
        <end position="381"/>
    </location>
</feature>
<dbReference type="Proteomes" id="UP000631114">
    <property type="component" value="Unassembled WGS sequence"/>
</dbReference>
<comment type="subcellular location">
    <subcellularLocation>
        <location evidence="1">Nucleus</location>
    </subcellularLocation>
</comment>
<evidence type="ECO:0000313" key="7">
    <source>
        <dbReference type="EMBL" id="KAF9614123.1"/>
    </source>
</evidence>
<dbReference type="GO" id="GO:0005634">
    <property type="term" value="C:nucleus"/>
    <property type="evidence" value="ECO:0007669"/>
    <property type="project" value="UniProtKB-SubCell"/>
</dbReference>
<dbReference type="SUPFAM" id="SSF101936">
    <property type="entry name" value="DNA-binding pseudobarrel domain"/>
    <property type="match status" value="1"/>
</dbReference>
<evidence type="ECO:0000256" key="5">
    <source>
        <dbReference type="ARBA" id="ARBA00023242"/>
    </source>
</evidence>
<protein>
    <recommendedName>
        <fullName evidence="6">TF-B3 domain-containing protein</fullName>
    </recommendedName>
</protein>
<dbReference type="Pfam" id="PF25813">
    <property type="entry name" value="zf_VAL1_N"/>
    <property type="match status" value="1"/>
</dbReference>
<evidence type="ECO:0000256" key="3">
    <source>
        <dbReference type="ARBA" id="ARBA00023125"/>
    </source>
</evidence>
<reference evidence="7 8" key="1">
    <citation type="submission" date="2020-10" db="EMBL/GenBank/DDBJ databases">
        <title>The Coptis chinensis genome and diversification of protoberbering-type alkaloids.</title>
        <authorList>
            <person name="Wang B."/>
            <person name="Shu S."/>
            <person name="Song C."/>
            <person name="Liu Y."/>
        </authorList>
    </citation>
    <scope>NUCLEOTIDE SEQUENCE [LARGE SCALE GENOMIC DNA]</scope>
    <source>
        <strain evidence="7">HL-2020</strain>
        <tissue evidence="7">Leaf</tissue>
    </source>
</reference>
<keyword evidence="3" id="KW-0238">DNA-binding</keyword>
<organism evidence="7 8">
    <name type="scientific">Coptis chinensis</name>
    <dbReference type="NCBI Taxonomy" id="261450"/>
    <lineage>
        <taxon>Eukaryota</taxon>
        <taxon>Viridiplantae</taxon>
        <taxon>Streptophyta</taxon>
        <taxon>Embryophyta</taxon>
        <taxon>Tracheophyta</taxon>
        <taxon>Spermatophyta</taxon>
        <taxon>Magnoliopsida</taxon>
        <taxon>Ranunculales</taxon>
        <taxon>Ranunculaceae</taxon>
        <taxon>Coptidoideae</taxon>
        <taxon>Coptis</taxon>
    </lineage>
</organism>
<gene>
    <name evidence="7" type="ORF">IFM89_015385</name>
</gene>
<evidence type="ECO:0000256" key="1">
    <source>
        <dbReference type="ARBA" id="ARBA00004123"/>
    </source>
</evidence>
<dbReference type="InterPro" id="IPR003340">
    <property type="entry name" value="B3_DNA-bd"/>
</dbReference>
<keyword evidence="2" id="KW-0805">Transcription regulation</keyword>
<dbReference type="EMBL" id="JADFTS010000003">
    <property type="protein sequence ID" value="KAF9614123.1"/>
    <property type="molecule type" value="Genomic_DNA"/>
</dbReference>
<dbReference type="PANTHER" id="PTHR46245:SF10">
    <property type="entry name" value="B3 DOMAIN-CONTAINING TRANSCRIPTION FACTOR VAL3"/>
    <property type="match status" value="1"/>
</dbReference>
<proteinExistence type="predicted"/>
<dbReference type="GO" id="GO:0003677">
    <property type="term" value="F:DNA binding"/>
    <property type="evidence" value="ECO:0007669"/>
    <property type="project" value="UniProtKB-KW"/>
</dbReference>
<dbReference type="Pfam" id="PF02362">
    <property type="entry name" value="B3"/>
    <property type="match status" value="1"/>
</dbReference>
<dbReference type="OrthoDB" id="757982at2759"/>
<evidence type="ECO:0000313" key="8">
    <source>
        <dbReference type="Proteomes" id="UP000631114"/>
    </source>
</evidence>
<evidence type="ECO:0000259" key="6">
    <source>
        <dbReference type="PROSITE" id="PS50863"/>
    </source>
</evidence>
<dbReference type="InterPro" id="IPR015300">
    <property type="entry name" value="DNA-bd_pseudobarrel_sf"/>
</dbReference>
<evidence type="ECO:0000256" key="4">
    <source>
        <dbReference type="ARBA" id="ARBA00023163"/>
    </source>
</evidence>
<name>A0A835LZK2_9MAGN</name>
<comment type="caution">
    <text evidence="7">The sequence shown here is derived from an EMBL/GenBank/DDBJ whole genome shotgun (WGS) entry which is preliminary data.</text>
</comment>
<dbReference type="CDD" id="cd10017">
    <property type="entry name" value="B3_DNA"/>
    <property type="match status" value="1"/>
</dbReference>
<keyword evidence="4" id="KW-0804">Transcription</keyword>
<dbReference type="PANTHER" id="PTHR46245">
    <property type="entry name" value="B3 DOMAIN-CONTAINING PROTEIN OS07G0563300"/>
    <property type="match status" value="1"/>
</dbReference>
<accession>A0A835LZK2</accession>
<sequence>MSFDPDDAEPQQKMIGNESFDVDLDEKKLLNFSHLVGGRGARGELDSGFQHFTFPSTGKYILALSAYPCQNLCLGVFEEGKFCEAYHKDTGGWITCKSCGNWVHCGCAVSVESYILLDAGGVECMMCTRKNSNINMLARPSAVAGLYPQPFNVGDTSADHFQSSPRMKKDVDYLKWISGESSASVVRKEDPSERVNPLNLAMMNSRTNENAAVGMVSAYHALHKDEVSLNCLQETQICIGRLPVDPQGQRQLRSQCSPWTTYRQLEQISGDSNSVIIPLFEKLLTPTDAKRFGNLALSRKCAEDYFPKVTKPEGLPIKVQDAKGNEWVLQLRFWPTSKGRQYILEGLAPCFQPMQQQAGDTVTFSQIDPEGNLVIGFRKAASVPPPDQDQQSLKCGSGVSKDSEASIISNSVISAPLQSANNDKDSNSYSSIDQVKAADPVGTWSKIDRSGYIAKDVAGAKLFISNRRRKSSSLAYKRKRRRTDNEDLIELKLTWEEAQGLLCPPPNLVPDVVVVEGYEFEEYEEAPILGKSTIFTTDHDGSLCSSAQEITSKQLQDVVSSNKTGQIYQFVPILTNYEDCKESAVNKDENTVEVSEGLCTLGNIAIQGQDNTLPPVQTTTKHPCHSSGCTCIVCIQPPTGKGLEHKETCICNVCSIVSRCRLSLLKHFAEDRELARKKLEQLQQPDNPLLEDDTPISPMSFDPDDAEPQQKMIGNESFDVDLDEKKLLNSSHLVRLFRGNHQFYSILHGPTSLSSDVDMA</sequence>
<keyword evidence="8" id="KW-1185">Reference proteome</keyword>
<dbReference type="SMART" id="SM01019">
    <property type="entry name" value="B3"/>
    <property type="match status" value="1"/>
</dbReference>